<dbReference type="EMBL" id="JAHQIW010006073">
    <property type="protein sequence ID" value="KAJ1368052.1"/>
    <property type="molecule type" value="Genomic_DNA"/>
</dbReference>
<proteinExistence type="predicted"/>
<evidence type="ECO:0000313" key="2">
    <source>
        <dbReference type="Proteomes" id="UP001196413"/>
    </source>
</evidence>
<sequence length="79" mass="8918">MFEATATIKVLRSVTLHCTCLSCIRNRCCTKTEKDERIYDMIAVAGIREWIEPQIKAFALSVKLNTEENNGSRILATVV</sequence>
<organism evidence="1 2">
    <name type="scientific">Parelaphostrongylus tenuis</name>
    <name type="common">Meningeal worm</name>
    <dbReference type="NCBI Taxonomy" id="148309"/>
    <lineage>
        <taxon>Eukaryota</taxon>
        <taxon>Metazoa</taxon>
        <taxon>Ecdysozoa</taxon>
        <taxon>Nematoda</taxon>
        <taxon>Chromadorea</taxon>
        <taxon>Rhabditida</taxon>
        <taxon>Rhabditina</taxon>
        <taxon>Rhabditomorpha</taxon>
        <taxon>Strongyloidea</taxon>
        <taxon>Metastrongylidae</taxon>
        <taxon>Parelaphostrongylus</taxon>
    </lineage>
</organism>
<reference evidence="1" key="1">
    <citation type="submission" date="2021-06" db="EMBL/GenBank/DDBJ databases">
        <title>Parelaphostrongylus tenuis whole genome reference sequence.</title>
        <authorList>
            <person name="Garwood T.J."/>
            <person name="Larsen P.A."/>
            <person name="Fountain-Jones N.M."/>
            <person name="Garbe J.R."/>
            <person name="Macchietto M.G."/>
            <person name="Kania S.A."/>
            <person name="Gerhold R.W."/>
            <person name="Richards J.E."/>
            <person name="Wolf T.M."/>
        </authorList>
    </citation>
    <scope>NUCLEOTIDE SEQUENCE</scope>
    <source>
        <strain evidence="1">MNPRO001-30</strain>
        <tissue evidence="1">Meninges</tissue>
    </source>
</reference>
<protein>
    <submittedName>
        <fullName evidence="1">Uncharacterized protein</fullName>
    </submittedName>
</protein>
<keyword evidence="2" id="KW-1185">Reference proteome</keyword>
<dbReference type="Proteomes" id="UP001196413">
    <property type="component" value="Unassembled WGS sequence"/>
</dbReference>
<evidence type="ECO:0000313" key="1">
    <source>
        <dbReference type="EMBL" id="KAJ1368052.1"/>
    </source>
</evidence>
<comment type="caution">
    <text evidence="1">The sequence shown here is derived from an EMBL/GenBank/DDBJ whole genome shotgun (WGS) entry which is preliminary data.</text>
</comment>
<accession>A0AAD5R223</accession>
<dbReference type="AlphaFoldDB" id="A0AAD5R223"/>
<name>A0AAD5R223_PARTN</name>
<gene>
    <name evidence="1" type="ORF">KIN20_029105</name>
</gene>